<dbReference type="AlphaFoldDB" id="A0A2P6CFD1"/>
<reference evidence="3 4" key="1">
    <citation type="submission" date="2016-12" db="EMBL/GenBank/DDBJ databases">
        <title>Trade-off between light-utilization and light-protection in marine flavobacteria.</title>
        <authorList>
            <person name="Kumagai Y."/>
            <person name="Yoshizawa S."/>
            <person name="Kogure K."/>
            <person name="Iwasaki W."/>
        </authorList>
    </citation>
    <scope>NUCLEOTIDE SEQUENCE [LARGE SCALE GENOMIC DNA]</scope>
    <source>
        <strain evidence="3 4">KCTC 12100</strain>
    </source>
</reference>
<dbReference type="RefSeq" id="WP_105049258.1">
    <property type="nucleotide sequence ID" value="NZ_CP150661.1"/>
</dbReference>
<proteinExistence type="predicted"/>
<name>A0A2P6CFD1_9FLAO</name>
<dbReference type="PANTHER" id="PTHR35149">
    <property type="entry name" value="SLL5132 PROTEIN"/>
    <property type="match status" value="1"/>
</dbReference>
<evidence type="ECO:0000313" key="4">
    <source>
        <dbReference type="Proteomes" id="UP000247345"/>
    </source>
</evidence>
<evidence type="ECO:0000259" key="2">
    <source>
        <dbReference type="Pfam" id="PF07510"/>
    </source>
</evidence>
<dbReference type="PANTHER" id="PTHR35149:SF1">
    <property type="entry name" value="DUF5655 DOMAIN-CONTAINING PROTEIN"/>
    <property type="match status" value="1"/>
</dbReference>
<dbReference type="InterPro" id="IPR004919">
    <property type="entry name" value="GmrSD_N"/>
</dbReference>
<evidence type="ECO:0008006" key="5">
    <source>
        <dbReference type="Google" id="ProtNLM"/>
    </source>
</evidence>
<dbReference type="Proteomes" id="UP000247345">
    <property type="component" value="Unassembled WGS sequence"/>
</dbReference>
<keyword evidence="4" id="KW-1185">Reference proteome</keyword>
<protein>
    <recommendedName>
        <fullName evidence="5">DUF262 domain-containing protein</fullName>
    </recommendedName>
</protein>
<evidence type="ECO:0000259" key="1">
    <source>
        <dbReference type="Pfam" id="PF03235"/>
    </source>
</evidence>
<gene>
    <name evidence="3" type="ORF">BTO14_10090</name>
</gene>
<sequence>MSQLLYSIEEVFSNKEYLKQQEKNFYNIPLYQRGYKWEPKHVTKLLVDIDNFQVSDAKFYCLQNITIVPKDNYFNIVDGQQRLTTLTIILAYLQEEELVYNKVRFPENSIRKETNRFLNEIITKQDVSFPEEDWDVFIDENKDYDHQDIYHIFQVYKTIDKWFEEKESQLSFSKENYRNKLLKHVKFIINKIDDKTSSEEKIFGNLNSKRIPLDGADLVRAVLITRVAKEEGKREADIKNIVRVNERRVKIGWQLDQINNWWSKENVRHYFSKFVSVSSERIGTIKLFDDNKYPINILYLLFAEKKGEEVLTLELIEKNNNDALGLYKEIIKLNSTLQDWFQDKEIYHYLGFLFNQKLKRDFNYSTVWQLWEDCNTRDLFKEELIKEMKSSLMTDDELISFVDTSINWYKKEPRKLVSALILMDIIHSIKNNQPFLPYSSFNKATNDIEHIFPQNPENIKDKKAYIVFLNTYVVAKDSQFDVSEFDLNKDDDEYLDTVDDFIETQIEAINIDSIGNLVLLYNSLNRSISNNPYAKKRARIIEYFNKGNFIQPHTFQVFVRYFNDDSNDVKDFEHWTNNDIEANAKRIDTEINNFFKTDSDE</sequence>
<dbReference type="EMBL" id="MSCK01000001">
    <property type="protein sequence ID" value="PQJ73594.1"/>
    <property type="molecule type" value="Genomic_DNA"/>
</dbReference>
<dbReference type="OrthoDB" id="9798761at2"/>
<comment type="caution">
    <text evidence="3">The sequence shown here is derived from an EMBL/GenBank/DDBJ whole genome shotgun (WGS) entry which is preliminary data.</text>
</comment>
<feature type="domain" description="GmrSD restriction endonucleases N-terminal" evidence="1">
    <location>
        <begin position="16"/>
        <end position="223"/>
    </location>
</feature>
<evidence type="ECO:0000313" key="3">
    <source>
        <dbReference type="EMBL" id="PQJ73594.1"/>
    </source>
</evidence>
<accession>A0A2P6CFD1</accession>
<organism evidence="3 4">
    <name type="scientific">Polaribacter butkevichii</name>
    <dbReference type="NCBI Taxonomy" id="218490"/>
    <lineage>
        <taxon>Bacteria</taxon>
        <taxon>Pseudomonadati</taxon>
        <taxon>Bacteroidota</taxon>
        <taxon>Flavobacteriia</taxon>
        <taxon>Flavobacteriales</taxon>
        <taxon>Flavobacteriaceae</taxon>
    </lineage>
</organism>
<feature type="domain" description="GmrSD restriction endonucleases C-terminal" evidence="2">
    <location>
        <begin position="437"/>
        <end position="584"/>
    </location>
</feature>
<dbReference type="Pfam" id="PF03235">
    <property type="entry name" value="GmrSD_N"/>
    <property type="match status" value="1"/>
</dbReference>
<dbReference type="Pfam" id="PF07510">
    <property type="entry name" value="GmrSD_C"/>
    <property type="match status" value="1"/>
</dbReference>
<dbReference type="InterPro" id="IPR011089">
    <property type="entry name" value="GmrSD_C"/>
</dbReference>